<keyword evidence="1" id="KW-0880">Kelch repeat</keyword>
<dbReference type="InterPro" id="IPR015915">
    <property type="entry name" value="Kelch-typ_b-propeller"/>
</dbReference>
<dbReference type="SMART" id="SM00612">
    <property type="entry name" value="Kelch"/>
    <property type="match status" value="3"/>
</dbReference>
<evidence type="ECO:0000313" key="4">
    <source>
        <dbReference type="Proteomes" id="UP000800035"/>
    </source>
</evidence>
<dbReference type="SUPFAM" id="SSF117281">
    <property type="entry name" value="Kelch motif"/>
    <property type="match status" value="1"/>
</dbReference>
<dbReference type="Pfam" id="PF24681">
    <property type="entry name" value="Kelch_KLHDC2_KLHL20_DRC7"/>
    <property type="match status" value="1"/>
</dbReference>
<keyword evidence="2" id="KW-0677">Repeat</keyword>
<proteinExistence type="predicted"/>
<organism evidence="3 4">
    <name type="scientific">Byssothecium circinans</name>
    <dbReference type="NCBI Taxonomy" id="147558"/>
    <lineage>
        <taxon>Eukaryota</taxon>
        <taxon>Fungi</taxon>
        <taxon>Dikarya</taxon>
        <taxon>Ascomycota</taxon>
        <taxon>Pezizomycotina</taxon>
        <taxon>Dothideomycetes</taxon>
        <taxon>Pleosporomycetidae</taxon>
        <taxon>Pleosporales</taxon>
        <taxon>Massarineae</taxon>
        <taxon>Massarinaceae</taxon>
        <taxon>Byssothecium</taxon>
    </lineage>
</organism>
<evidence type="ECO:0000313" key="3">
    <source>
        <dbReference type="EMBL" id="KAF1950589.1"/>
    </source>
</evidence>
<dbReference type="OrthoDB" id="45365at2759"/>
<gene>
    <name evidence="3" type="ORF">CC80DRAFT_576898</name>
</gene>
<evidence type="ECO:0000256" key="2">
    <source>
        <dbReference type="ARBA" id="ARBA00022737"/>
    </source>
</evidence>
<dbReference type="InterPro" id="IPR006652">
    <property type="entry name" value="Kelch_1"/>
</dbReference>
<dbReference type="EMBL" id="ML977024">
    <property type="protein sequence ID" value="KAF1950589.1"/>
    <property type="molecule type" value="Genomic_DNA"/>
</dbReference>
<reference evidence="3" key="1">
    <citation type="journal article" date="2020" name="Stud. Mycol.">
        <title>101 Dothideomycetes genomes: a test case for predicting lifestyles and emergence of pathogens.</title>
        <authorList>
            <person name="Haridas S."/>
            <person name="Albert R."/>
            <person name="Binder M."/>
            <person name="Bloem J."/>
            <person name="Labutti K."/>
            <person name="Salamov A."/>
            <person name="Andreopoulos B."/>
            <person name="Baker S."/>
            <person name="Barry K."/>
            <person name="Bills G."/>
            <person name="Bluhm B."/>
            <person name="Cannon C."/>
            <person name="Castanera R."/>
            <person name="Culley D."/>
            <person name="Daum C."/>
            <person name="Ezra D."/>
            <person name="Gonzalez J."/>
            <person name="Henrissat B."/>
            <person name="Kuo A."/>
            <person name="Liang C."/>
            <person name="Lipzen A."/>
            <person name="Lutzoni F."/>
            <person name="Magnuson J."/>
            <person name="Mondo S."/>
            <person name="Nolan M."/>
            <person name="Ohm R."/>
            <person name="Pangilinan J."/>
            <person name="Park H.-J."/>
            <person name="Ramirez L."/>
            <person name="Alfaro M."/>
            <person name="Sun H."/>
            <person name="Tritt A."/>
            <person name="Yoshinaga Y."/>
            <person name="Zwiers L.-H."/>
            <person name="Turgeon B."/>
            <person name="Goodwin S."/>
            <person name="Spatafora J."/>
            <person name="Crous P."/>
            <person name="Grigoriev I."/>
        </authorList>
    </citation>
    <scope>NUCLEOTIDE SEQUENCE</scope>
    <source>
        <strain evidence="3">CBS 675.92</strain>
    </source>
</reference>
<accession>A0A6A5TFN8</accession>
<dbReference type="Proteomes" id="UP000800035">
    <property type="component" value="Unassembled WGS sequence"/>
</dbReference>
<dbReference type="Gene3D" id="2.120.10.80">
    <property type="entry name" value="Kelch-type beta propeller"/>
    <property type="match status" value="1"/>
</dbReference>
<evidence type="ECO:0000256" key="1">
    <source>
        <dbReference type="ARBA" id="ARBA00022441"/>
    </source>
</evidence>
<sequence length="249" mass="27173">MESLRPVADSWVYDTHMKAWSSLPPLAEPRGMAAVGVYKEKIFLAGGFTLLELRLNGMHASCSPVSVFDTRTSKWVSEALPAKARYLPGPRDHSVSAVIDGKMYVVGGYDHGAHNRTDTVFILDLDNLEEGWKTAAARMPTPRGGISGGTVGSKIYIFGGERPPGELNELHSEVEVYDVEGDTWTKLDPMPRPRHSAPGVAVHGKVYIPGGGVASGAAPISDFNVFNTTSETFWQLLPAWRYVQYLLRG</sequence>
<name>A0A6A5TFN8_9PLEO</name>
<dbReference type="PANTHER" id="PTHR46344">
    <property type="entry name" value="OS02G0202900 PROTEIN"/>
    <property type="match status" value="1"/>
</dbReference>
<keyword evidence="4" id="KW-1185">Reference proteome</keyword>
<dbReference type="PANTHER" id="PTHR46344:SF27">
    <property type="entry name" value="KELCH REPEAT SUPERFAMILY PROTEIN"/>
    <property type="match status" value="1"/>
</dbReference>
<protein>
    <submittedName>
        <fullName evidence="3">Galactose oxidase</fullName>
    </submittedName>
</protein>
<dbReference type="AlphaFoldDB" id="A0A6A5TFN8"/>